<dbReference type="SUPFAM" id="SSF141523">
    <property type="entry name" value="L,D-transpeptidase catalytic domain-like"/>
    <property type="match status" value="1"/>
</dbReference>
<feature type="active site" description="Nucleophile" evidence="6">
    <location>
        <position position="267"/>
    </location>
</feature>
<evidence type="ECO:0000256" key="3">
    <source>
        <dbReference type="ARBA" id="ARBA00022960"/>
    </source>
</evidence>
<evidence type="ECO:0000259" key="8">
    <source>
        <dbReference type="PROSITE" id="PS52029"/>
    </source>
</evidence>
<keyword evidence="3 6" id="KW-0133">Cell shape</keyword>
<dbReference type="PANTHER" id="PTHR30582">
    <property type="entry name" value="L,D-TRANSPEPTIDASE"/>
    <property type="match status" value="1"/>
</dbReference>
<dbReference type="GO" id="GO:0018104">
    <property type="term" value="P:peptidoglycan-protein cross-linking"/>
    <property type="evidence" value="ECO:0007669"/>
    <property type="project" value="TreeGrafter"/>
</dbReference>
<evidence type="ECO:0000313" key="10">
    <source>
        <dbReference type="Proteomes" id="UP001216390"/>
    </source>
</evidence>
<dbReference type="PROSITE" id="PS52029">
    <property type="entry name" value="LD_TPASE"/>
    <property type="match status" value="1"/>
</dbReference>
<dbReference type="Pfam" id="PF03734">
    <property type="entry name" value="YkuD"/>
    <property type="match status" value="1"/>
</dbReference>
<dbReference type="Gene3D" id="2.40.440.10">
    <property type="entry name" value="L,D-transpeptidase catalytic domain-like"/>
    <property type="match status" value="1"/>
</dbReference>
<dbReference type="GO" id="GO:0071555">
    <property type="term" value="P:cell wall organization"/>
    <property type="evidence" value="ECO:0007669"/>
    <property type="project" value="UniProtKB-UniRule"/>
</dbReference>
<gene>
    <name evidence="9" type="ORF">PO878_18115</name>
</gene>
<keyword evidence="10" id="KW-1185">Reference proteome</keyword>
<feature type="active site" description="Proton donor/acceptor" evidence="6">
    <location>
        <position position="251"/>
    </location>
</feature>
<dbReference type="RefSeq" id="WP_272735940.1">
    <property type="nucleotide sequence ID" value="NZ_CP116942.1"/>
</dbReference>
<dbReference type="GO" id="GO:0016740">
    <property type="term" value="F:transferase activity"/>
    <property type="evidence" value="ECO:0007669"/>
    <property type="project" value="UniProtKB-KW"/>
</dbReference>
<dbReference type="GO" id="GO:0071972">
    <property type="term" value="F:peptidoglycan L,D-transpeptidase activity"/>
    <property type="evidence" value="ECO:0007669"/>
    <property type="project" value="TreeGrafter"/>
</dbReference>
<evidence type="ECO:0000256" key="1">
    <source>
        <dbReference type="ARBA" id="ARBA00004752"/>
    </source>
</evidence>
<keyword evidence="5 6" id="KW-0961">Cell wall biogenesis/degradation</keyword>
<reference evidence="9" key="1">
    <citation type="submission" date="2023-01" db="EMBL/GenBank/DDBJ databases">
        <title>The diversity of Class Acidimicrobiia in South China Sea sediment environments and the proposal of Iamia marina sp. nov., a novel species of the genus Iamia.</title>
        <authorList>
            <person name="He Y."/>
            <person name="Tian X."/>
        </authorList>
    </citation>
    <scope>NUCLEOTIDE SEQUENCE</scope>
    <source>
        <strain evidence="9">DSM 19957</strain>
    </source>
</reference>
<accession>A0AAE9Y4W7</accession>
<dbReference type="GO" id="GO:0005576">
    <property type="term" value="C:extracellular region"/>
    <property type="evidence" value="ECO:0007669"/>
    <property type="project" value="TreeGrafter"/>
</dbReference>
<evidence type="ECO:0000313" key="9">
    <source>
        <dbReference type="EMBL" id="WCO66417.1"/>
    </source>
</evidence>
<dbReference type="KEGG" id="ima:PO878_18115"/>
<dbReference type="InterPro" id="IPR005490">
    <property type="entry name" value="LD_TPept_cat_dom"/>
</dbReference>
<sequence>MRRPEPTRKNLLIAGGGLCAVLLLVITAFSCTRTEPELGPAAFVPTTTTLAPTSTAPTTAAPDTTAAPSGPETTTEPPPSTEAEVAPAGLQPLPARTSEVATAREGVDEVALHDDATGPSTGALDATGDYGQRQVFLVVGREGDRLHVLLPTRPNGSKAWIDADDVDVTTHDYQIQVSISGFELMAQKGTEVVVDTPIGVGTQDTPTVGGEFYTWVLLDPTNAGYGSYAYGLSGFSTLEQFAGGDGRMGVHGTEDASSIGRNVSHGCIRVPDDVVVRMVEEVGLPLGVPVTVYA</sequence>
<feature type="compositionally biased region" description="Low complexity" evidence="7">
    <location>
        <begin position="40"/>
        <end position="88"/>
    </location>
</feature>
<feature type="domain" description="L,D-TPase catalytic" evidence="8">
    <location>
        <begin position="173"/>
        <end position="293"/>
    </location>
</feature>
<keyword evidence="2" id="KW-0808">Transferase</keyword>
<dbReference type="AlphaFoldDB" id="A0AAE9Y4W7"/>
<comment type="pathway">
    <text evidence="1 6">Cell wall biogenesis; peptidoglycan biosynthesis.</text>
</comment>
<feature type="region of interest" description="Disordered" evidence="7">
    <location>
        <begin position="38"/>
        <end position="102"/>
    </location>
</feature>
<dbReference type="CDD" id="cd16913">
    <property type="entry name" value="YkuD_like"/>
    <property type="match status" value="1"/>
</dbReference>
<dbReference type="Proteomes" id="UP001216390">
    <property type="component" value="Chromosome"/>
</dbReference>
<dbReference type="InterPro" id="IPR038063">
    <property type="entry name" value="Transpep_catalytic_dom"/>
</dbReference>
<proteinExistence type="predicted"/>
<dbReference type="EMBL" id="CP116942">
    <property type="protein sequence ID" value="WCO66417.1"/>
    <property type="molecule type" value="Genomic_DNA"/>
</dbReference>
<organism evidence="9 10">
    <name type="scientific">Iamia majanohamensis</name>
    <dbReference type="NCBI Taxonomy" id="467976"/>
    <lineage>
        <taxon>Bacteria</taxon>
        <taxon>Bacillati</taxon>
        <taxon>Actinomycetota</taxon>
        <taxon>Acidimicrobiia</taxon>
        <taxon>Acidimicrobiales</taxon>
        <taxon>Iamiaceae</taxon>
        <taxon>Iamia</taxon>
    </lineage>
</organism>
<protein>
    <submittedName>
        <fullName evidence="9">L,D-transpeptidase</fullName>
    </submittedName>
</protein>
<evidence type="ECO:0000256" key="4">
    <source>
        <dbReference type="ARBA" id="ARBA00022984"/>
    </source>
</evidence>
<evidence type="ECO:0000256" key="5">
    <source>
        <dbReference type="ARBA" id="ARBA00023316"/>
    </source>
</evidence>
<dbReference type="GO" id="GO:0008360">
    <property type="term" value="P:regulation of cell shape"/>
    <property type="evidence" value="ECO:0007669"/>
    <property type="project" value="UniProtKB-UniRule"/>
</dbReference>
<dbReference type="PROSITE" id="PS51257">
    <property type="entry name" value="PROKAR_LIPOPROTEIN"/>
    <property type="match status" value="1"/>
</dbReference>
<keyword evidence="4 6" id="KW-0573">Peptidoglycan synthesis</keyword>
<evidence type="ECO:0000256" key="7">
    <source>
        <dbReference type="SAM" id="MobiDB-lite"/>
    </source>
</evidence>
<evidence type="ECO:0000256" key="2">
    <source>
        <dbReference type="ARBA" id="ARBA00022679"/>
    </source>
</evidence>
<name>A0AAE9Y4W7_9ACTN</name>
<dbReference type="InterPro" id="IPR050979">
    <property type="entry name" value="LD-transpeptidase"/>
</dbReference>
<evidence type="ECO:0000256" key="6">
    <source>
        <dbReference type="PROSITE-ProRule" id="PRU01373"/>
    </source>
</evidence>